<organism evidence="10 11">
    <name type="scientific">Gemmatirosa kalamazoonensis</name>
    <dbReference type="NCBI Taxonomy" id="861299"/>
    <lineage>
        <taxon>Bacteria</taxon>
        <taxon>Pseudomonadati</taxon>
        <taxon>Gemmatimonadota</taxon>
        <taxon>Gemmatimonadia</taxon>
        <taxon>Gemmatimonadales</taxon>
        <taxon>Gemmatimonadaceae</taxon>
        <taxon>Gemmatirosa</taxon>
    </lineage>
</organism>
<dbReference type="PANTHER" id="PTHR48111:SF76">
    <property type="entry name" value="TWO-COMPONENT RESPONSE REGULATOR"/>
    <property type="match status" value="1"/>
</dbReference>
<evidence type="ECO:0000256" key="4">
    <source>
        <dbReference type="ARBA" id="ARBA00023125"/>
    </source>
</evidence>
<sequence>MRVLLVEDDPKIAAVLRAGLAEHEIQVVRAGTYRDGLARAVGGGFDLCLLDVMLPGGSGFDLCRELRARGVGTPILMLTARDTVDDRVTGLDVGADDYLTKPFALRELLARMRALARRGARGARGAWETVRVADLEVDLAAHRVRRAGAPIELTAKEFALLELFVRHRDQVVDRAAITAQVWDENHDPFTNVLEVLVRRLRRKIDDDYEPKLIHTLRGAGYRFGV</sequence>
<dbReference type="InterPro" id="IPR001789">
    <property type="entry name" value="Sig_transdc_resp-reg_receiver"/>
</dbReference>
<feature type="domain" description="OmpR/PhoB-type" evidence="9">
    <location>
        <begin position="127"/>
        <end position="225"/>
    </location>
</feature>
<dbReference type="SUPFAM" id="SSF52172">
    <property type="entry name" value="CheY-like"/>
    <property type="match status" value="1"/>
</dbReference>
<dbReference type="GO" id="GO:0000976">
    <property type="term" value="F:transcription cis-regulatory region binding"/>
    <property type="evidence" value="ECO:0007669"/>
    <property type="project" value="TreeGrafter"/>
</dbReference>
<dbReference type="RefSeq" id="WP_025410992.1">
    <property type="nucleotide sequence ID" value="NZ_CP007128.1"/>
</dbReference>
<keyword evidence="1 6" id="KW-0597">Phosphoprotein</keyword>
<feature type="domain" description="Response regulatory" evidence="8">
    <location>
        <begin position="2"/>
        <end position="116"/>
    </location>
</feature>
<protein>
    <submittedName>
        <fullName evidence="10">Transcriptional regulator domain-containing protein</fullName>
    </submittedName>
</protein>
<proteinExistence type="predicted"/>
<dbReference type="InterPro" id="IPR011006">
    <property type="entry name" value="CheY-like_superfamily"/>
</dbReference>
<dbReference type="CDD" id="cd00383">
    <property type="entry name" value="trans_reg_C"/>
    <property type="match status" value="1"/>
</dbReference>
<evidence type="ECO:0000256" key="5">
    <source>
        <dbReference type="ARBA" id="ARBA00023163"/>
    </source>
</evidence>
<feature type="DNA-binding region" description="OmpR/PhoB-type" evidence="7">
    <location>
        <begin position="127"/>
        <end position="225"/>
    </location>
</feature>
<dbReference type="PROSITE" id="PS50110">
    <property type="entry name" value="RESPONSE_REGULATORY"/>
    <property type="match status" value="1"/>
</dbReference>
<dbReference type="GO" id="GO:0032993">
    <property type="term" value="C:protein-DNA complex"/>
    <property type="evidence" value="ECO:0007669"/>
    <property type="project" value="TreeGrafter"/>
</dbReference>
<dbReference type="FunCoup" id="W0RFC4">
    <property type="interactions" value="275"/>
</dbReference>
<keyword evidence="2" id="KW-0902">Two-component regulatory system</keyword>
<dbReference type="CDD" id="cd17574">
    <property type="entry name" value="REC_OmpR"/>
    <property type="match status" value="1"/>
</dbReference>
<dbReference type="InterPro" id="IPR039420">
    <property type="entry name" value="WalR-like"/>
</dbReference>
<dbReference type="Proteomes" id="UP000019151">
    <property type="component" value="Chromosome"/>
</dbReference>
<dbReference type="PANTHER" id="PTHR48111">
    <property type="entry name" value="REGULATOR OF RPOS"/>
    <property type="match status" value="1"/>
</dbReference>
<dbReference type="SUPFAM" id="SSF46894">
    <property type="entry name" value="C-terminal effector domain of the bipartite response regulators"/>
    <property type="match status" value="1"/>
</dbReference>
<evidence type="ECO:0000313" key="10">
    <source>
        <dbReference type="EMBL" id="AHG89496.1"/>
    </source>
</evidence>
<dbReference type="InterPro" id="IPR036388">
    <property type="entry name" value="WH-like_DNA-bd_sf"/>
</dbReference>
<keyword evidence="11" id="KW-1185">Reference proteome</keyword>
<dbReference type="InterPro" id="IPR016032">
    <property type="entry name" value="Sig_transdc_resp-reg_C-effctor"/>
</dbReference>
<dbReference type="Gene3D" id="3.40.50.2300">
    <property type="match status" value="1"/>
</dbReference>
<dbReference type="GO" id="GO:0006355">
    <property type="term" value="P:regulation of DNA-templated transcription"/>
    <property type="evidence" value="ECO:0007669"/>
    <property type="project" value="InterPro"/>
</dbReference>
<dbReference type="InParanoid" id="W0RFC4"/>
<evidence type="ECO:0000256" key="3">
    <source>
        <dbReference type="ARBA" id="ARBA00023015"/>
    </source>
</evidence>
<keyword evidence="5" id="KW-0804">Transcription</keyword>
<dbReference type="eggNOG" id="COG0745">
    <property type="taxonomic scope" value="Bacteria"/>
</dbReference>
<dbReference type="Gene3D" id="1.10.10.10">
    <property type="entry name" value="Winged helix-like DNA-binding domain superfamily/Winged helix DNA-binding domain"/>
    <property type="match status" value="1"/>
</dbReference>
<feature type="modified residue" description="4-aspartylphosphate" evidence="6">
    <location>
        <position position="51"/>
    </location>
</feature>
<accession>W0RFC4</accession>
<dbReference type="Pfam" id="PF00486">
    <property type="entry name" value="Trans_reg_C"/>
    <property type="match status" value="1"/>
</dbReference>
<dbReference type="GO" id="GO:0000156">
    <property type="term" value="F:phosphorelay response regulator activity"/>
    <property type="evidence" value="ECO:0007669"/>
    <property type="project" value="TreeGrafter"/>
</dbReference>
<keyword evidence="4 7" id="KW-0238">DNA-binding</keyword>
<evidence type="ECO:0000256" key="2">
    <source>
        <dbReference type="ARBA" id="ARBA00023012"/>
    </source>
</evidence>
<evidence type="ECO:0000259" key="9">
    <source>
        <dbReference type="PROSITE" id="PS51755"/>
    </source>
</evidence>
<dbReference type="KEGG" id="gba:J421_1959"/>
<evidence type="ECO:0000259" key="8">
    <source>
        <dbReference type="PROSITE" id="PS50110"/>
    </source>
</evidence>
<dbReference type="GO" id="GO:0005829">
    <property type="term" value="C:cytosol"/>
    <property type="evidence" value="ECO:0007669"/>
    <property type="project" value="TreeGrafter"/>
</dbReference>
<dbReference type="PROSITE" id="PS51755">
    <property type="entry name" value="OMPR_PHOB"/>
    <property type="match status" value="1"/>
</dbReference>
<dbReference type="SMART" id="SM00862">
    <property type="entry name" value="Trans_reg_C"/>
    <property type="match status" value="1"/>
</dbReference>
<dbReference type="PATRIC" id="fig|861299.3.peg.1995"/>
<dbReference type="AlphaFoldDB" id="W0RFC4"/>
<dbReference type="OrthoDB" id="9790442at2"/>
<evidence type="ECO:0000313" key="11">
    <source>
        <dbReference type="Proteomes" id="UP000019151"/>
    </source>
</evidence>
<dbReference type="Pfam" id="PF00072">
    <property type="entry name" value="Response_reg"/>
    <property type="match status" value="1"/>
</dbReference>
<evidence type="ECO:0000256" key="1">
    <source>
        <dbReference type="ARBA" id="ARBA00022553"/>
    </source>
</evidence>
<keyword evidence="3" id="KW-0805">Transcription regulation</keyword>
<gene>
    <name evidence="10" type="ORF">J421_1959</name>
</gene>
<dbReference type="FunFam" id="1.10.10.10:FF:000005">
    <property type="entry name" value="Two-component system response regulator"/>
    <property type="match status" value="1"/>
</dbReference>
<dbReference type="STRING" id="861299.J421_1959"/>
<dbReference type="EMBL" id="CP007128">
    <property type="protein sequence ID" value="AHG89496.1"/>
    <property type="molecule type" value="Genomic_DNA"/>
</dbReference>
<evidence type="ECO:0000256" key="6">
    <source>
        <dbReference type="PROSITE-ProRule" id="PRU00169"/>
    </source>
</evidence>
<dbReference type="Gene3D" id="6.10.250.690">
    <property type="match status" value="1"/>
</dbReference>
<dbReference type="InterPro" id="IPR001867">
    <property type="entry name" value="OmpR/PhoB-type_DNA-bd"/>
</dbReference>
<reference evidence="10 11" key="1">
    <citation type="journal article" date="2014" name="Genome Announc.">
        <title>Genome Sequence and Methylome of Soil Bacterium Gemmatirosa kalamazoonensis KBS708T, a Member of the Rarely Cultivated Gemmatimonadetes Phylum.</title>
        <authorList>
            <person name="Debruyn J.M."/>
            <person name="Radosevich M."/>
            <person name="Wommack K.E."/>
            <person name="Polson S.W."/>
            <person name="Hauser L.J."/>
            <person name="Fawaz M.N."/>
            <person name="Korlach J."/>
            <person name="Tsai Y.C."/>
        </authorList>
    </citation>
    <scope>NUCLEOTIDE SEQUENCE [LARGE SCALE GENOMIC DNA]</scope>
    <source>
        <strain evidence="10 11">KBS708</strain>
    </source>
</reference>
<evidence type="ECO:0000256" key="7">
    <source>
        <dbReference type="PROSITE-ProRule" id="PRU01091"/>
    </source>
</evidence>
<dbReference type="HOGENOM" id="CLU_000445_30_1_0"/>
<dbReference type="SMART" id="SM00448">
    <property type="entry name" value="REC"/>
    <property type="match status" value="1"/>
</dbReference>
<name>W0RFC4_9BACT</name>